<evidence type="ECO:0000313" key="3">
    <source>
        <dbReference type="Proteomes" id="UP001374803"/>
    </source>
</evidence>
<sequence length="398" mass="42700">MHRFFIRSAFPVAVWSSLALVACADASNDSSIEGTDVVNDPVVQRELRAEADPPAKIKVVAPPGAPANARVRIGTLYGNLNEEIGPLRETGVTYWWSLLSYPVITREFTYVAPGSFTTVEASLLSLDIKGVTSPTLGLSKLPMIPAPYVNLSSIINGVATKIHNDPLPLTWDGTVPVALLPGQYMVSFGYDEADGQVVDIPAGETKTIHAWDYAGRQVAKIVAPNRRFATASCALPRAGQTVQYYRLQESISHEIALADGESSAEFGKRAGSYFNYFFTIDGIVEGGYPMQIPIALGEPGQGPRPFRVGRLDIDHVPVPQPDGTTKMVAGTYQVYRKTGTDSSGRDVFASVNLACNASVPTHTGIDVPDGRYKVVVSYSTASGPQKAIDIVDVRGSLP</sequence>
<keyword evidence="1" id="KW-0732">Signal</keyword>
<dbReference type="Proteomes" id="UP001374803">
    <property type="component" value="Chromosome"/>
</dbReference>
<protein>
    <submittedName>
        <fullName evidence="2">Uncharacterized protein</fullName>
    </submittedName>
</protein>
<accession>A0ABZ2L0C9</accession>
<dbReference type="EMBL" id="CP089983">
    <property type="protein sequence ID" value="WXB03014.1"/>
    <property type="molecule type" value="Genomic_DNA"/>
</dbReference>
<feature type="chain" id="PRO_5047157157" evidence="1">
    <location>
        <begin position="25"/>
        <end position="398"/>
    </location>
</feature>
<dbReference type="RefSeq" id="WP_394832640.1">
    <property type="nucleotide sequence ID" value="NZ_CP089929.1"/>
</dbReference>
<feature type="signal peptide" evidence="1">
    <location>
        <begin position="1"/>
        <end position="24"/>
    </location>
</feature>
<dbReference type="PROSITE" id="PS51257">
    <property type="entry name" value="PROKAR_LIPOPROTEIN"/>
    <property type="match status" value="1"/>
</dbReference>
<organism evidence="2 3">
    <name type="scientific">Pendulispora rubella</name>
    <dbReference type="NCBI Taxonomy" id="2741070"/>
    <lineage>
        <taxon>Bacteria</taxon>
        <taxon>Pseudomonadati</taxon>
        <taxon>Myxococcota</taxon>
        <taxon>Myxococcia</taxon>
        <taxon>Myxococcales</taxon>
        <taxon>Sorangiineae</taxon>
        <taxon>Pendulisporaceae</taxon>
        <taxon>Pendulispora</taxon>
    </lineage>
</organism>
<gene>
    <name evidence="2" type="ORF">LVJ94_39665</name>
</gene>
<proteinExistence type="predicted"/>
<evidence type="ECO:0000313" key="2">
    <source>
        <dbReference type="EMBL" id="WXB03014.1"/>
    </source>
</evidence>
<evidence type="ECO:0000256" key="1">
    <source>
        <dbReference type="SAM" id="SignalP"/>
    </source>
</evidence>
<keyword evidence="3" id="KW-1185">Reference proteome</keyword>
<reference evidence="2" key="1">
    <citation type="submission" date="2021-12" db="EMBL/GenBank/DDBJ databases">
        <title>Discovery of the Pendulisporaceae a myxobacterial family with distinct sporulation behavior and unique specialized metabolism.</title>
        <authorList>
            <person name="Garcia R."/>
            <person name="Popoff A."/>
            <person name="Bader C.D."/>
            <person name="Loehr J."/>
            <person name="Walesch S."/>
            <person name="Walt C."/>
            <person name="Boldt J."/>
            <person name="Bunk B."/>
            <person name="Haeckl F.J.F.P.J."/>
            <person name="Gunesch A.P."/>
            <person name="Birkelbach J."/>
            <person name="Nuebel U."/>
            <person name="Pietschmann T."/>
            <person name="Bach T."/>
            <person name="Mueller R."/>
        </authorList>
    </citation>
    <scope>NUCLEOTIDE SEQUENCE</scope>
    <source>
        <strain evidence="2">MSr11367</strain>
    </source>
</reference>
<name>A0ABZ2L0C9_9BACT</name>